<feature type="domain" description="C1q" evidence="6">
    <location>
        <begin position="133"/>
        <end position="274"/>
    </location>
</feature>
<evidence type="ECO:0000259" key="6">
    <source>
        <dbReference type="PROSITE" id="PS50871"/>
    </source>
</evidence>
<dbReference type="OrthoDB" id="6151356at2759"/>
<dbReference type="PANTHER" id="PTHR22923">
    <property type="entry name" value="CEREBELLIN-RELATED"/>
    <property type="match status" value="1"/>
</dbReference>
<evidence type="ECO:0000256" key="1">
    <source>
        <dbReference type="ARBA" id="ARBA00004613"/>
    </source>
</evidence>
<dbReference type="SUPFAM" id="SSF49842">
    <property type="entry name" value="TNF-like"/>
    <property type="match status" value="1"/>
</dbReference>
<evidence type="ECO:0000256" key="3">
    <source>
        <dbReference type="ARBA" id="ARBA00022729"/>
    </source>
</evidence>
<reference evidence="7" key="1">
    <citation type="submission" date="2018-11" db="EMBL/GenBank/DDBJ databases">
        <authorList>
            <person name="Alioto T."/>
            <person name="Alioto T."/>
        </authorList>
    </citation>
    <scope>NUCLEOTIDE SEQUENCE</scope>
</reference>
<dbReference type="Proteomes" id="UP000596742">
    <property type="component" value="Unassembled WGS sequence"/>
</dbReference>
<feature type="coiled-coil region" evidence="4">
    <location>
        <begin position="18"/>
        <end position="91"/>
    </location>
</feature>
<protein>
    <recommendedName>
        <fullName evidence="6">C1q domain-containing protein</fullName>
    </recommendedName>
</protein>
<evidence type="ECO:0000256" key="2">
    <source>
        <dbReference type="ARBA" id="ARBA00022525"/>
    </source>
</evidence>
<gene>
    <name evidence="7" type="ORF">MGAL_10B058946</name>
</gene>
<dbReference type="Gene3D" id="2.60.120.40">
    <property type="match status" value="1"/>
</dbReference>
<keyword evidence="2" id="KW-0964">Secreted</keyword>
<name>A0A8B6BPJ7_MYTGA</name>
<dbReference type="SMART" id="SM00110">
    <property type="entry name" value="C1Q"/>
    <property type="match status" value="1"/>
</dbReference>
<evidence type="ECO:0000313" key="7">
    <source>
        <dbReference type="EMBL" id="VDH93011.1"/>
    </source>
</evidence>
<feature type="chain" id="PRO_5033069149" description="C1q domain-containing protein" evidence="5">
    <location>
        <begin position="17"/>
        <end position="274"/>
    </location>
</feature>
<dbReference type="PROSITE" id="PS50871">
    <property type="entry name" value="C1Q"/>
    <property type="match status" value="1"/>
</dbReference>
<feature type="signal peptide" evidence="5">
    <location>
        <begin position="1"/>
        <end position="16"/>
    </location>
</feature>
<sequence>MSSLVLLLIMICYSNASLDELESRMNVKFKNMASLLREQNEKIRHLENIVNVQKEEINVLTDEFSIIKIQNREKEHEIIKMRETISKLLQKCNDQKGGPSVDTNEGKDDEMTIVERKNIGKRLLEGSITPTPTPIRATAFYAHMSQNEVNAGKHRTLIFDVIKTNINNDYSPYSGIFTVPADGVYVFTLSLRIETGTNGAFEIVKNADVQGSAIGVIVSDVGHDIQLQVSETIVISATQGDTVFVRTHSQYGHTGYILADGNGRSMFAGWSILN</sequence>
<dbReference type="AlphaFoldDB" id="A0A8B6BPJ7"/>
<dbReference type="InterPro" id="IPR008983">
    <property type="entry name" value="Tumour_necrosis_fac-like_dom"/>
</dbReference>
<dbReference type="PANTHER" id="PTHR22923:SF116">
    <property type="entry name" value="C1Q DOMAIN-CONTAINING PROTEIN"/>
    <property type="match status" value="1"/>
</dbReference>
<comment type="caution">
    <text evidence="7">The sequence shown here is derived from an EMBL/GenBank/DDBJ whole genome shotgun (WGS) entry which is preliminary data.</text>
</comment>
<dbReference type="InterPro" id="IPR050822">
    <property type="entry name" value="Cerebellin_Synaptic_Org"/>
</dbReference>
<dbReference type="Pfam" id="PF00386">
    <property type="entry name" value="C1q"/>
    <property type="match status" value="1"/>
</dbReference>
<dbReference type="GO" id="GO:0005576">
    <property type="term" value="C:extracellular region"/>
    <property type="evidence" value="ECO:0007669"/>
    <property type="project" value="UniProtKB-SubCell"/>
</dbReference>
<keyword evidence="3 5" id="KW-0732">Signal</keyword>
<dbReference type="EMBL" id="UYJE01000406">
    <property type="protein sequence ID" value="VDH93011.1"/>
    <property type="molecule type" value="Genomic_DNA"/>
</dbReference>
<accession>A0A8B6BPJ7</accession>
<dbReference type="PRINTS" id="PR00007">
    <property type="entry name" value="COMPLEMNTC1Q"/>
</dbReference>
<evidence type="ECO:0000256" key="4">
    <source>
        <dbReference type="SAM" id="Coils"/>
    </source>
</evidence>
<dbReference type="InterPro" id="IPR001073">
    <property type="entry name" value="C1q_dom"/>
</dbReference>
<evidence type="ECO:0000313" key="8">
    <source>
        <dbReference type="Proteomes" id="UP000596742"/>
    </source>
</evidence>
<keyword evidence="8" id="KW-1185">Reference proteome</keyword>
<evidence type="ECO:0000256" key="5">
    <source>
        <dbReference type="SAM" id="SignalP"/>
    </source>
</evidence>
<keyword evidence="4" id="KW-0175">Coiled coil</keyword>
<proteinExistence type="predicted"/>
<organism evidence="7 8">
    <name type="scientific">Mytilus galloprovincialis</name>
    <name type="common">Mediterranean mussel</name>
    <dbReference type="NCBI Taxonomy" id="29158"/>
    <lineage>
        <taxon>Eukaryota</taxon>
        <taxon>Metazoa</taxon>
        <taxon>Spiralia</taxon>
        <taxon>Lophotrochozoa</taxon>
        <taxon>Mollusca</taxon>
        <taxon>Bivalvia</taxon>
        <taxon>Autobranchia</taxon>
        <taxon>Pteriomorphia</taxon>
        <taxon>Mytilida</taxon>
        <taxon>Mytiloidea</taxon>
        <taxon>Mytilidae</taxon>
        <taxon>Mytilinae</taxon>
        <taxon>Mytilus</taxon>
    </lineage>
</organism>
<comment type="subcellular location">
    <subcellularLocation>
        <location evidence="1">Secreted</location>
    </subcellularLocation>
</comment>